<dbReference type="EMBL" id="CP000699">
    <property type="protein sequence ID" value="ABQ68380.1"/>
    <property type="molecule type" value="Genomic_DNA"/>
</dbReference>
<dbReference type="Proteomes" id="UP000001989">
    <property type="component" value="Chromosome"/>
</dbReference>
<dbReference type="GO" id="GO:0004300">
    <property type="term" value="F:enoyl-CoA hydratase activity"/>
    <property type="evidence" value="ECO:0007669"/>
    <property type="project" value="UniProtKB-EC"/>
</dbReference>
<protein>
    <submittedName>
        <fullName evidence="2">Enoyl-CoA hydratase</fullName>
        <ecNumber evidence="2">4.2.1.17</ecNumber>
    </submittedName>
</protein>
<gene>
    <name evidence="2" type="ordered locus">Swit_2021</name>
</gene>
<dbReference type="InterPro" id="IPR001753">
    <property type="entry name" value="Enoyl-CoA_hydra/iso"/>
</dbReference>
<dbReference type="PANTHER" id="PTHR43684">
    <property type="match status" value="1"/>
</dbReference>
<dbReference type="NCBIfam" id="NF006109">
    <property type="entry name" value="PRK08260.1"/>
    <property type="match status" value="1"/>
</dbReference>
<reference evidence="2 3" key="1">
    <citation type="journal article" date="2010" name="J. Bacteriol.">
        <title>Genome sequence of the dioxin-mineralizing bacterium Sphingomonas wittichii RW1.</title>
        <authorList>
            <person name="Miller T.R."/>
            <person name="Delcher A.L."/>
            <person name="Salzberg S.L."/>
            <person name="Saunders E."/>
            <person name="Detter J.C."/>
            <person name="Halden R.U."/>
        </authorList>
    </citation>
    <scope>NUCLEOTIDE SEQUENCE [LARGE SCALE GENOMIC DNA]</scope>
    <source>
        <strain evidence="3">DSM 6014 / CCUG 31198 / JCM 15750 / NBRC 105917 / EY 4224 / RW1</strain>
    </source>
</reference>
<dbReference type="InterPro" id="IPR014748">
    <property type="entry name" value="Enoyl-CoA_hydra_C"/>
</dbReference>
<dbReference type="EC" id="4.2.1.17" evidence="2"/>
<accession>A0A9J9HB43</accession>
<dbReference type="PANTHER" id="PTHR43684:SF4">
    <property type="entry name" value="ENOYL-COA HYDRATASE_ISOMERASE FAMILY PROTEIN (AFU_ORTHOLOGUE AFUA_1G01890)"/>
    <property type="match status" value="1"/>
</dbReference>
<keyword evidence="3" id="KW-1185">Reference proteome</keyword>
<evidence type="ECO:0000313" key="3">
    <source>
        <dbReference type="Proteomes" id="UP000001989"/>
    </source>
</evidence>
<dbReference type="CDD" id="cd06558">
    <property type="entry name" value="crotonase-like"/>
    <property type="match status" value="1"/>
</dbReference>
<name>A0A9J9HB43_RHIWR</name>
<dbReference type="InterPro" id="IPR029045">
    <property type="entry name" value="ClpP/crotonase-like_dom_sf"/>
</dbReference>
<dbReference type="OrthoDB" id="9777711at2"/>
<evidence type="ECO:0000256" key="1">
    <source>
        <dbReference type="ARBA" id="ARBA00005254"/>
    </source>
</evidence>
<dbReference type="Gene3D" id="3.90.226.10">
    <property type="entry name" value="2-enoyl-CoA Hydratase, Chain A, domain 1"/>
    <property type="match status" value="1"/>
</dbReference>
<dbReference type="SUPFAM" id="SSF52096">
    <property type="entry name" value="ClpP/crotonase"/>
    <property type="match status" value="1"/>
</dbReference>
<dbReference type="InterPro" id="IPR051053">
    <property type="entry name" value="ECH/Chromodomain_protein"/>
</dbReference>
<comment type="similarity">
    <text evidence="1">Belongs to the enoyl-CoA hydratase/isomerase family.</text>
</comment>
<dbReference type="KEGG" id="swi:Swit_2021"/>
<keyword evidence="2" id="KW-0456">Lyase</keyword>
<proteinExistence type="inferred from homology"/>
<organism evidence="2 3">
    <name type="scientific">Rhizorhabdus wittichii (strain DSM 6014 / CCUG 31198 / JCM 15750 / NBRC 105917 / EY 4224 / RW1)</name>
    <name type="common">Sphingomonas wittichii</name>
    <dbReference type="NCBI Taxonomy" id="392499"/>
    <lineage>
        <taxon>Bacteria</taxon>
        <taxon>Pseudomonadati</taxon>
        <taxon>Pseudomonadota</taxon>
        <taxon>Alphaproteobacteria</taxon>
        <taxon>Sphingomonadales</taxon>
        <taxon>Sphingomonadaceae</taxon>
        <taxon>Rhizorhabdus</taxon>
    </lineage>
</organism>
<evidence type="ECO:0000313" key="2">
    <source>
        <dbReference type="EMBL" id="ABQ68380.1"/>
    </source>
</evidence>
<sequence>MSDFETIRFDVDRGIATITLARPERMNTMNATMTLELIRALDTADADDDVRVVIVTGEGGRAFCAGADISGGAETFDYSRRDAAVRAEAERGGTYRDSGGRVALRIFNALKPVIGAINGAAVGAGATISLAMDVRLAAEPARFGFPFVRRGIVPESASSWFLPRIVGISTALEWTLSGRLVGAAEAKERGLVRSVHAPDELLPAARALAAEIVENAAPVSVALTRQMMWRMLGSDHPMDAHRLDSRLVQALGSSADAREGVGAFLEKRPARFEGRVSADMPPAFPWWTEPEFQDQKSER</sequence>
<dbReference type="Pfam" id="PF00378">
    <property type="entry name" value="ECH_1"/>
    <property type="match status" value="1"/>
</dbReference>
<dbReference type="AlphaFoldDB" id="A0A9J9HB43"/>
<dbReference type="Gene3D" id="1.10.12.10">
    <property type="entry name" value="Lyase 2-enoyl-coa Hydratase, Chain A, domain 2"/>
    <property type="match status" value="1"/>
</dbReference>